<dbReference type="PANTHER" id="PTHR45915">
    <property type="entry name" value="TRANSCRIPTION INTERMEDIARY FACTOR"/>
    <property type="match status" value="1"/>
</dbReference>
<evidence type="ECO:0000313" key="8">
    <source>
        <dbReference type="EMBL" id="CAI5723664.1"/>
    </source>
</evidence>
<evidence type="ECO:0000256" key="5">
    <source>
        <dbReference type="PROSITE-ProRule" id="PRU00146"/>
    </source>
</evidence>
<dbReference type="GO" id="GO:0000785">
    <property type="term" value="C:chromatin"/>
    <property type="evidence" value="ECO:0007669"/>
    <property type="project" value="TreeGrafter"/>
</dbReference>
<feature type="compositionally biased region" description="Basic residues" evidence="6">
    <location>
        <begin position="408"/>
        <end position="418"/>
    </location>
</feature>
<dbReference type="Pfam" id="PF00628">
    <property type="entry name" value="PHD"/>
    <property type="match status" value="1"/>
</dbReference>
<keyword evidence="9" id="KW-1185">Reference proteome</keyword>
<dbReference type="GO" id="GO:0005634">
    <property type="term" value="C:nucleus"/>
    <property type="evidence" value="ECO:0007669"/>
    <property type="project" value="UniProtKB-SubCell"/>
</dbReference>
<keyword evidence="2" id="KW-0479">Metal-binding</keyword>
<name>A0AAV0TL13_9STRA</name>
<comment type="caution">
    <text evidence="8">The sequence shown here is derived from an EMBL/GenBank/DDBJ whole genome shotgun (WGS) entry which is preliminary data.</text>
</comment>
<dbReference type="PANTHER" id="PTHR45915:SF2">
    <property type="entry name" value="TOUTATIS, ISOFORM E"/>
    <property type="match status" value="1"/>
</dbReference>
<dbReference type="SUPFAM" id="SSF57903">
    <property type="entry name" value="FYVE/PHD zinc finger"/>
    <property type="match status" value="1"/>
</dbReference>
<dbReference type="InterPro" id="IPR019787">
    <property type="entry name" value="Znf_PHD-finger"/>
</dbReference>
<evidence type="ECO:0000256" key="2">
    <source>
        <dbReference type="ARBA" id="ARBA00022723"/>
    </source>
</evidence>
<reference evidence="8" key="1">
    <citation type="submission" date="2022-12" db="EMBL/GenBank/DDBJ databases">
        <authorList>
            <person name="Webb A."/>
        </authorList>
    </citation>
    <scope>NUCLEOTIDE SEQUENCE</scope>
    <source>
        <strain evidence="8">Pd1</strain>
    </source>
</reference>
<sequence>MSDEEDDATSRAEIPPMLSQRQRDALVYAPQCRQQWGERQIDGVTSTLKAEDIEEFLMEFAWLKETEVALQCLFTGGFALPKAVQLLHAARRERYKTQRDQDEQLCLAVFKTAIETQGKKFHLVKQALGKGVTTRAVVSKYYLWKRTTDFKNWRRRQTVKKCKKKKKEIELLRLGNALDVDSKAKAFQGYHKTQCELCATGGKLLCCDGCARAYHFSCVQPPITKVPREDDEWFCPYCQKAFDGVKPKMIPSQDNEYCQVCLPFTGVPRTLIESMTNDSSHEEDDKVGGNSDVINDDDNVGLESNDEASVHDAKSSDPGSLTHNELDATSAIALSYFSKTDRIKSDNQEQKSTIVLKSSVLEQQGEAVVESDGGSLRVMSINSVERSVEANPAEMRRAKPPFVEKGVSGRKRHRKTMTPRRISPSRFDNRS</sequence>
<accession>A0AAV0TL13</accession>
<proteinExistence type="predicted"/>
<evidence type="ECO:0000256" key="1">
    <source>
        <dbReference type="ARBA" id="ARBA00004123"/>
    </source>
</evidence>
<evidence type="ECO:0000256" key="3">
    <source>
        <dbReference type="ARBA" id="ARBA00022771"/>
    </source>
</evidence>
<dbReference type="AlphaFoldDB" id="A0AAV0TL13"/>
<dbReference type="InterPro" id="IPR013083">
    <property type="entry name" value="Znf_RING/FYVE/PHD"/>
</dbReference>
<gene>
    <name evidence="8" type="ORF">PDE001_LOCUS2958</name>
</gene>
<dbReference type="SMART" id="SM00249">
    <property type="entry name" value="PHD"/>
    <property type="match status" value="1"/>
</dbReference>
<evidence type="ECO:0000256" key="4">
    <source>
        <dbReference type="ARBA" id="ARBA00022833"/>
    </source>
</evidence>
<dbReference type="PROSITE" id="PS50016">
    <property type="entry name" value="ZF_PHD_2"/>
    <property type="match status" value="1"/>
</dbReference>
<organism evidence="8 9">
    <name type="scientific">Peronospora destructor</name>
    <dbReference type="NCBI Taxonomy" id="86335"/>
    <lineage>
        <taxon>Eukaryota</taxon>
        <taxon>Sar</taxon>
        <taxon>Stramenopiles</taxon>
        <taxon>Oomycota</taxon>
        <taxon>Peronosporomycetes</taxon>
        <taxon>Peronosporales</taxon>
        <taxon>Peronosporaceae</taxon>
        <taxon>Peronospora</taxon>
    </lineage>
</organism>
<feature type="domain" description="PHD-type" evidence="7">
    <location>
        <begin position="192"/>
        <end position="241"/>
    </location>
</feature>
<dbReference type="InterPro" id="IPR019786">
    <property type="entry name" value="Zinc_finger_PHD-type_CS"/>
</dbReference>
<feature type="region of interest" description="Disordered" evidence="6">
    <location>
        <begin position="389"/>
        <end position="431"/>
    </location>
</feature>
<dbReference type="PROSITE" id="PS01359">
    <property type="entry name" value="ZF_PHD_1"/>
    <property type="match status" value="1"/>
</dbReference>
<dbReference type="InterPro" id="IPR011011">
    <property type="entry name" value="Znf_FYVE_PHD"/>
</dbReference>
<feature type="compositionally biased region" description="Acidic residues" evidence="6">
    <location>
        <begin position="294"/>
        <end position="306"/>
    </location>
</feature>
<dbReference type="GO" id="GO:0008270">
    <property type="term" value="F:zinc ion binding"/>
    <property type="evidence" value="ECO:0007669"/>
    <property type="project" value="UniProtKB-KW"/>
</dbReference>
<evidence type="ECO:0000313" key="9">
    <source>
        <dbReference type="Proteomes" id="UP001162029"/>
    </source>
</evidence>
<dbReference type="CDD" id="cd15539">
    <property type="entry name" value="PHD1_AIRE"/>
    <property type="match status" value="1"/>
</dbReference>
<protein>
    <recommendedName>
        <fullName evidence="7">PHD-type domain-containing protein</fullName>
    </recommendedName>
</protein>
<dbReference type="EMBL" id="CANTFM010000512">
    <property type="protein sequence ID" value="CAI5723664.1"/>
    <property type="molecule type" value="Genomic_DNA"/>
</dbReference>
<evidence type="ECO:0000256" key="6">
    <source>
        <dbReference type="SAM" id="MobiDB-lite"/>
    </source>
</evidence>
<feature type="region of interest" description="Disordered" evidence="6">
    <location>
        <begin position="276"/>
        <end position="324"/>
    </location>
</feature>
<keyword evidence="3 5" id="KW-0863">Zinc-finger</keyword>
<dbReference type="Gene3D" id="3.30.40.10">
    <property type="entry name" value="Zinc/RING finger domain, C3HC4 (zinc finger)"/>
    <property type="match status" value="1"/>
</dbReference>
<dbReference type="Proteomes" id="UP001162029">
    <property type="component" value="Unassembled WGS sequence"/>
</dbReference>
<dbReference type="InterPro" id="IPR001965">
    <property type="entry name" value="Znf_PHD"/>
</dbReference>
<keyword evidence="4" id="KW-0862">Zinc</keyword>
<evidence type="ECO:0000259" key="7">
    <source>
        <dbReference type="PROSITE" id="PS50016"/>
    </source>
</evidence>
<comment type="subcellular location">
    <subcellularLocation>
        <location evidence="1">Nucleus</location>
    </subcellularLocation>
</comment>
<dbReference type="Gene3D" id="1.10.10.60">
    <property type="entry name" value="Homeodomain-like"/>
    <property type="match status" value="1"/>
</dbReference>